<organism evidence="4 5">
    <name type="scientific">Gongylonema pulchrum</name>
    <dbReference type="NCBI Taxonomy" id="637853"/>
    <lineage>
        <taxon>Eukaryota</taxon>
        <taxon>Metazoa</taxon>
        <taxon>Ecdysozoa</taxon>
        <taxon>Nematoda</taxon>
        <taxon>Chromadorea</taxon>
        <taxon>Rhabditida</taxon>
        <taxon>Spirurina</taxon>
        <taxon>Spiruromorpha</taxon>
        <taxon>Spiruroidea</taxon>
        <taxon>Gongylonematidae</taxon>
        <taxon>Gongylonema</taxon>
    </lineage>
</organism>
<dbReference type="GO" id="GO:0005975">
    <property type="term" value="P:carbohydrate metabolic process"/>
    <property type="evidence" value="ECO:0007669"/>
    <property type="project" value="InterPro"/>
</dbReference>
<dbReference type="AlphaFoldDB" id="A0A3P6SA09"/>
<evidence type="ECO:0000313" key="4">
    <source>
        <dbReference type="EMBL" id="VDK68689.1"/>
    </source>
</evidence>
<proteinExistence type="inferred from homology"/>
<dbReference type="InterPro" id="IPR017853">
    <property type="entry name" value="GH"/>
</dbReference>
<protein>
    <recommendedName>
        <fullName evidence="3">Glycoside hydrolase family 2 catalytic domain-containing protein</fullName>
    </recommendedName>
</protein>
<dbReference type="Proteomes" id="UP000271098">
    <property type="component" value="Unassembled WGS sequence"/>
</dbReference>
<dbReference type="OrthoDB" id="408532at2759"/>
<feature type="compositionally biased region" description="Low complexity" evidence="2">
    <location>
        <begin position="79"/>
        <end position="90"/>
    </location>
</feature>
<sequence>MLEQTHIAFDLMRSRHKLAGEMIWNFIDFMTDQTVSRVVGNHKGMLTRNRQPKMAAYVIKQRYENLEKQMNAEMRQAEEQQAQEQQTTEQQAEEQQAELNWSTRMLTFSSS</sequence>
<dbReference type="EMBL" id="UYRT01028936">
    <property type="protein sequence ID" value="VDK68689.1"/>
    <property type="molecule type" value="Genomic_DNA"/>
</dbReference>
<reference evidence="4 5" key="1">
    <citation type="submission" date="2018-11" db="EMBL/GenBank/DDBJ databases">
        <authorList>
            <consortium name="Pathogen Informatics"/>
        </authorList>
    </citation>
    <scope>NUCLEOTIDE SEQUENCE [LARGE SCALE GENOMIC DNA]</scope>
</reference>
<evidence type="ECO:0000313" key="5">
    <source>
        <dbReference type="Proteomes" id="UP000271098"/>
    </source>
</evidence>
<accession>A0A3P6SA09</accession>
<feature type="compositionally biased region" description="Polar residues" evidence="2">
    <location>
        <begin position="99"/>
        <end position="111"/>
    </location>
</feature>
<name>A0A3P6SA09_9BILA</name>
<dbReference type="GO" id="GO:0019391">
    <property type="term" value="P:glucuronoside catabolic process"/>
    <property type="evidence" value="ECO:0007669"/>
    <property type="project" value="TreeGrafter"/>
</dbReference>
<feature type="domain" description="Glycoside hydrolase family 2 catalytic" evidence="3">
    <location>
        <begin position="13"/>
        <end position="66"/>
    </location>
</feature>
<keyword evidence="5" id="KW-1185">Reference proteome</keyword>
<evidence type="ECO:0000256" key="1">
    <source>
        <dbReference type="ARBA" id="ARBA00007401"/>
    </source>
</evidence>
<dbReference type="GO" id="GO:0030246">
    <property type="term" value="F:carbohydrate binding"/>
    <property type="evidence" value="ECO:0007669"/>
    <property type="project" value="TreeGrafter"/>
</dbReference>
<gene>
    <name evidence="4" type="ORF">GPUH_LOCUS9150</name>
</gene>
<feature type="region of interest" description="Disordered" evidence="2">
    <location>
        <begin position="70"/>
        <end position="111"/>
    </location>
</feature>
<dbReference type="PANTHER" id="PTHR10066:SF67">
    <property type="entry name" value="BETA-GLUCURONIDASE"/>
    <property type="match status" value="1"/>
</dbReference>
<dbReference type="GO" id="GO:0004566">
    <property type="term" value="F:beta-glucuronidase activity"/>
    <property type="evidence" value="ECO:0007669"/>
    <property type="project" value="TreeGrafter"/>
</dbReference>
<comment type="similarity">
    <text evidence="1">Belongs to the glycosyl hydrolase 2 family.</text>
</comment>
<dbReference type="PANTHER" id="PTHR10066">
    <property type="entry name" value="BETA-GLUCURONIDASE"/>
    <property type="match status" value="1"/>
</dbReference>
<dbReference type="InterPro" id="IPR006103">
    <property type="entry name" value="Glyco_hydro_2_cat"/>
</dbReference>
<dbReference type="SUPFAM" id="SSF51445">
    <property type="entry name" value="(Trans)glycosidases"/>
    <property type="match status" value="1"/>
</dbReference>
<dbReference type="Pfam" id="PF02836">
    <property type="entry name" value="Glyco_hydro_2_C"/>
    <property type="match status" value="1"/>
</dbReference>
<evidence type="ECO:0000256" key="2">
    <source>
        <dbReference type="SAM" id="MobiDB-lite"/>
    </source>
</evidence>
<evidence type="ECO:0000259" key="3">
    <source>
        <dbReference type="Pfam" id="PF02836"/>
    </source>
</evidence>
<dbReference type="Gene3D" id="3.20.20.80">
    <property type="entry name" value="Glycosidases"/>
    <property type="match status" value="1"/>
</dbReference>
<dbReference type="GO" id="GO:0005615">
    <property type="term" value="C:extracellular space"/>
    <property type="evidence" value="ECO:0007669"/>
    <property type="project" value="TreeGrafter"/>
</dbReference>